<dbReference type="InterPro" id="IPR013087">
    <property type="entry name" value="Znf_C2H2_type"/>
</dbReference>
<feature type="compositionally biased region" description="Acidic residues" evidence="3">
    <location>
        <begin position="952"/>
        <end position="967"/>
    </location>
</feature>
<evidence type="ECO:0000256" key="3">
    <source>
        <dbReference type="SAM" id="MobiDB-lite"/>
    </source>
</evidence>
<feature type="domain" description="B box-type" evidence="4">
    <location>
        <begin position="166"/>
        <end position="202"/>
    </location>
</feature>
<evidence type="ECO:0000313" key="5">
    <source>
        <dbReference type="EnsemblMetazoa" id="XP_030838101"/>
    </source>
</evidence>
<dbReference type="OrthoDB" id="5988971at2759"/>
<keyword evidence="1" id="KW-0862">Zinc</keyword>
<feature type="region of interest" description="Disordered" evidence="3">
    <location>
        <begin position="943"/>
        <end position="967"/>
    </location>
</feature>
<name>A0A7M7NKT0_STRPU</name>
<dbReference type="InterPro" id="IPR040564">
    <property type="entry name" value="CxC3-like"/>
</dbReference>
<dbReference type="CDD" id="cd19757">
    <property type="entry name" value="Bbox1"/>
    <property type="match status" value="1"/>
</dbReference>
<dbReference type="GO" id="GO:0008270">
    <property type="term" value="F:zinc ion binding"/>
    <property type="evidence" value="ECO:0007669"/>
    <property type="project" value="UniProtKB-KW"/>
</dbReference>
<proteinExistence type="predicted"/>
<feature type="coiled-coil region" evidence="2">
    <location>
        <begin position="858"/>
        <end position="885"/>
    </location>
</feature>
<dbReference type="EnsemblMetazoa" id="XM_030982241">
    <property type="protein sequence ID" value="XP_030838101"/>
    <property type="gene ID" value="LOC105443805"/>
</dbReference>
<keyword evidence="6" id="KW-1185">Reference proteome</keyword>
<organism evidence="5 6">
    <name type="scientific">Strongylocentrotus purpuratus</name>
    <name type="common">Purple sea urchin</name>
    <dbReference type="NCBI Taxonomy" id="7668"/>
    <lineage>
        <taxon>Eukaryota</taxon>
        <taxon>Metazoa</taxon>
        <taxon>Echinodermata</taxon>
        <taxon>Eleutherozoa</taxon>
        <taxon>Echinozoa</taxon>
        <taxon>Echinoidea</taxon>
        <taxon>Euechinoidea</taxon>
        <taxon>Echinacea</taxon>
        <taxon>Camarodonta</taxon>
        <taxon>Echinidea</taxon>
        <taxon>Strongylocentrotidae</taxon>
        <taxon>Strongylocentrotus</taxon>
    </lineage>
</organism>
<reference evidence="6" key="1">
    <citation type="submission" date="2015-02" db="EMBL/GenBank/DDBJ databases">
        <title>Genome sequencing for Strongylocentrotus purpuratus.</title>
        <authorList>
            <person name="Murali S."/>
            <person name="Liu Y."/>
            <person name="Vee V."/>
            <person name="English A."/>
            <person name="Wang M."/>
            <person name="Skinner E."/>
            <person name="Han Y."/>
            <person name="Muzny D.M."/>
            <person name="Worley K.C."/>
            <person name="Gibbs R.A."/>
        </authorList>
    </citation>
    <scope>NUCLEOTIDE SEQUENCE</scope>
</reference>
<dbReference type="RefSeq" id="XP_011675727.1">
    <property type="nucleotide sequence ID" value="XM_011677425.2"/>
</dbReference>
<evidence type="ECO:0000256" key="1">
    <source>
        <dbReference type="PROSITE-ProRule" id="PRU00024"/>
    </source>
</evidence>
<dbReference type="PANTHER" id="PTHR33104:SF2">
    <property type="entry name" value="CXC3 LIKE CYSTEINE CLUSTER DOMAIN-CONTAINING PROTEIN"/>
    <property type="match status" value="1"/>
</dbReference>
<dbReference type="Pfam" id="PF18758">
    <property type="entry name" value="KDZ"/>
    <property type="match status" value="1"/>
</dbReference>
<feature type="region of interest" description="Disordered" evidence="3">
    <location>
        <begin position="29"/>
        <end position="90"/>
    </location>
</feature>
<dbReference type="InterPro" id="IPR000315">
    <property type="entry name" value="Znf_B-box"/>
</dbReference>
<dbReference type="GeneID" id="105443805"/>
<keyword evidence="1" id="KW-0479">Metal-binding</keyword>
<dbReference type="OMA" id="YRYCERE"/>
<sequence>MSAGKRGKKQGNLTSEDWDAKFKAAGQRLAQDLGLQPKPKRKKDTVWVFNRPDPETGLIKRRSKERQRKAPKRKGEPKAQVPQRETPHGHVLEDAPHQHQVDEVFLESSGQSDDVESLLAELQKAFGISPEDGASSWTKRLESLDESWRSSRETLIHHMLELEAIPDQCRCDVCEDSEASVKCKDCRRFLCRDCDTREHIQHCLHDRQSWEDGFYVNAPIDNPLLVSLPAKCKNCDGEDCFSTRTTSSVYIAITMKGRKHIPRSEVICQSCHHAASEMEIQSIIENGFWPGSTNRICQIYSTDLLKWIDCFLKNMPGSSLSSIAKAIEDFDGTGKPINKTALSRALTEFRYCQHTMKGLKETNQMTCPACSHGQHSAHVDGNFKVYRYSKVPRGSRKPYYEGVFIDSNETVKQHMNAVYTRDHPLKESSGNMCGSTSWRAANSRSKGRRKLDECGLEVAGCRHAVAQKAVNMFTGEMYAYPHYIQVNFLLPLGVQYLWQDVICKYWPWAKKQACKDDRFKQAVTNMKPALSVMHAKAHQWSCQVLWGGRNQQGACAGAGEDMEQFFSYLSRLGSTTRNMSYAAREDTITEHVLFWNNRKVNTMAKQLCIRYKRNSIFLKGSEDELKSLISSADCEVNEDILQMWDEEVKEHAKGSSRAEVDITDLEKYFKIRTLEQEAKNLEQYVSTSSKETSLLLDSSSFFMEASKKAEASRIHDSTNLEETLCRCLNVGPDALLQMGRKAAIESQISLLQQEVELIALSIKQRKLAVSNLADSSKQRTKLRRKNELEKEKLQEKLDKVATLSGEEQRLTVVDAIEGHFPWHQSGSSSSSLPWDMKKKMVDLFVLVQRYREEHVLLRQEMRSMLLYLKKQLASLKEQNQRLVETADTGIGCADCVYTDRYVPPMASKQELKGIMAVKNRGIKEIEDLLADAVIKFSRTLGPDNQLQMSESSENESSDDSSDENTGI</sequence>
<evidence type="ECO:0000256" key="2">
    <source>
        <dbReference type="SAM" id="Coils"/>
    </source>
</evidence>
<dbReference type="PROSITE" id="PS50119">
    <property type="entry name" value="ZF_BBOX"/>
    <property type="match status" value="1"/>
</dbReference>
<dbReference type="Pfam" id="PF18804">
    <property type="entry name" value="CxC3"/>
    <property type="match status" value="1"/>
</dbReference>
<dbReference type="RefSeq" id="XP_030838101.1">
    <property type="nucleotide sequence ID" value="XM_030982241.1"/>
</dbReference>
<dbReference type="KEGG" id="spu:105443805"/>
<feature type="coiled-coil region" evidence="2">
    <location>
        <begin position="772"/>
        <end position="803"/>
    </location>
</feature>
<dbReference type="InterPro" id="IPR040521">
    <property type="entry name" value="KDZ"/>
</dbReference>
<dbReference type="EnsemblMetazoa" id="XM_011677425">
    <property type="protein sequence ID" value="XP_011675727"/>
    <property type="gene ID" value="LOC105443805"/>
</dbReference>
<dbReference type="Proteomes" id="UP000007110">
    <property type="component" value="Unassembled WGS sequence"/>
</dbReference>
<dbReference type="AlphaFoldDB" id="A0A7M7NKT0"/>
<accession>A0A7M7NKT0</accession>
<protein>
    <recommendedName>
        <fullName evidence="4">B box-type domain-containing protein</fullName>
    </recommendedName>
</protein>
<keyword evidence="1" id="KW-0863">Zinc-finger</keyword>
<dbReference type="PROSITE" id="PS00028">
    <property type="entry name" value="ZINC_FINGER_C2H2_1"/>
    <property type="match status" value="1"/>
</dbReference>
<feature type="compositionally biased region" description="Basic residues" evidence="3">
    <location>
        <begin position="59"/>
        <end position="72"/>
    </location>
</feature>
<dbReference type="PANTHER" id="PTHR33104">
    <property type="entry name" value="SI:DKEY-29D5.2"/>
    <property type="match status" value="1"/>
</dbReference>
<keyword evidence="2" id="KW-0175">Coiled coil</keyword>
<evidence type="ECO:0000313" key="6">
    <source>
        <dbReference type="Proteomes" id="UP000007110"/>
    </source>
</evidence>
<dbReference type="InParanoid" id="A0A7M7NKT0"/>
<evidence type="ECO:0000259" key="4">
    <source>
        <dbReference type="PROSITE" id="PS50119"/>
    </source>
</evidence>
<reference evidence="5" key="2">
    <citation type="submission" date="2021-01" db="UniProtKB">
        <authorList>
            <consortium name="EnsemblMetazoa"/>
        </authorList>
    </citation>
    <scope>IDENTIFICATION</scope>
</reference>